<accession>A0ABV9IDJ7</accession>
<keyword evidence="1" id="KW-0812">Transmembrane</keyword>
<evidence type="ECO:0000313" key="3">
    <source>
        <dbReference type="Proteomes" id="UP001595952"/>
    </source>
</evidence>
<evidence type="ECO:0008006" key="4">
    <source>
        <dbReference type="Google" id="ProtNLM"/>
    </source>
</evidence>
<comment type="caution">
    <text evidence="2">The sequence shown here is derived from an EMBL/GenBank/DDBJ whole genome shotgun (WGS) entry which is preliminary data.</text>
</comment>
<dbReference type="RefSeq" id="WP_380062500.1">
    <property type="nucleotide sequence ID" value="NZ_JBHSEI010000010.1"/>
</dbReference>
<dbReference type="EMBL" id="JBHSEI010000010">
    <property type="protein sequence ID" value="MFC4639514.1"/>
    <property type="molecule type" value="Genomic_DNA"/>
</dbReference>
<protein>
    <recommendedName>
        <fullName evidence="4">DUF4333 domain-containing protein</fullName>
    </recommendedName>
</protein>
<reference evidence="3" key="1">
    <citation type="journal article" date="2019" name="Int. J. Syst. Evol. Microbiol.">
        <title>The Global Catalogue of Microorganisms (GCM) 10K type strain sequencing project: providing services to taxonomists for standard genome sequencing and annotation.</title>
        <authorList>
            <consortium name="The Broad Institute Genomics Platform"/>
            <consortium name="The Broad Institute Genome Sequencing Center for Infectious Disease"/>
            <person name="Wu L."/>
            <person name="Ma J."/>
        </authorList>
    </citation>
    <scope>NUCLEOTIDE SEQUENCE [LARGE SCALE GENOMIC DNA]</scope>
    <source>
        <strain evidence="3">CCUG 55995</strain>
    </source>
</reference>
<name>A0ABV9IDJ7_9DEIO</name>
<keyword evidence="3" id="KW-1185">Reference proteome</keyword>
<keyword evidence="1" id="KW-0472">Membrane</keyword>
<dbReference type="Proteomes" id="UP001595952">
    <property type="component" value="Unassembled WGS sequence"/>
</dbReference>
<proteinExistence type="predicted"/>
<gene>
    <name evidence="2" type="ORF">ACFO0D_14345</name>
</gene>
<organism evidence="2 3">
    <name type="scientific">Deinococcus hohokamensis</name>
    <dbReference type="NCBI Taxonomy" id="309883"/>
    <lineage>
        <taxon>Bacteria</taxon>
        <taxon>Thermotogati</taxon>
        <taxon>Deinococcota</taxon>
        <taxon>Deinococci</taxon>
        <taxon>Deinococcales</taxon>
        <taxon>Deinococcaceae</taxon>
        <taxon>Deinococcus</taxon>
    </lineage>
</organism>
<keyword evidence="1" id="KW-1133">Transmembrane helix</keyword>
<feature type="transmembrane region" description="Helical" evidence="1">
    <location>
        <begin position="23"/>
        <end position="43"/>
    </location>
</feature>
<sequence>MTAPHPPLREITPEQRRRTQRTFVWILVGFVAGIGIMVATLSAGGRAVRDYGQGVLDDVRRSGSWGVPGNAQECSEVSNRRAPPGVTHCMVERHGQNYVVVLQIEGDRQYRVGP</sequence>
<evidence type="ECO:0000256" key="1">
    <source>
        <dbReference type="SAM" id="Phobius"/>
    </source>
</evidence>
<evidence type="ECO:0000313" key="2">
    <source>
        <dbReference type="EMBL" id="MFC4639514.1"/>
    </source>
</evidence>